<reference evidence="2 3" key="1">
    <citation type="journal article" date="2013" name="Genome Announc.">
        <title>Whole-Genome Shotgun Assembly and Analysis of the Genome of Streptomyces mobaraensis DSM 40847, a Strain for Industrial Production of Microbial Transglutaminase.</title>
        <authorList>
            <person name="Yang H."/>
            <person name="He T."/>
            <person name="Wu W."/>
            <person name="Zhu W."/>
            <person name="Lu B."/>
            <person name="Sun W."/>
        </authorList>
    </citation>
    <scope>NUCLEOTIDE SEQUENCE [LARGE SCALE GENOMIC DNA]</scope>
    <source>
        <strain evidence="2 3">DSM 40847</strain>
    </source>
</reference>
<dbReference type="InterPro" id="IPR011009">
    <property type="entry name" value="Kinase-like_dom_sf"/>
</dbReference>
<protein>
    <submittedName>
        <fullName evidence="2">Aminoglycoside/hydroxyurea antibiotic resistance kinase</fullName>
    </submittedName>
</protein>
<dbReference type="EMBL" id="AORZ01000090">
    <property type="protein sequence ID" value="EME98076.1"/>
    <property type="molecule type" value="Genomic_DNA"/>
</dbReference>
<dbReference type="InterPro" id="IPR006748">
    <property type="entry name" value="NH2Glyco/OHUrea_AB-resist_kin"/>
</dbReference>
<proteinExistence type="predicted"/>
<dbReference type="AlphaFoldDB" id="M3C287"/>
<name>M3C287_STRM1</name>
<evidence type="ECO:0000313" key="3">
    <source>
        <dbReference type="Proteomes" id="UP000011740"/>
    </source>
</evidence>
<evidence type="ECO:0000313" key="2">
    <source>
        <dbReference type="EMBL" id="EME98076.1"/>
    </source>
</evidence>
<dbReference type="GO" id="GO:0016773">
    <property type="term" value="F:phosphotransferase activity, alcohol group as acceptor"/>
    <property type="evidence" value="ECO:0007669"/>
    <property type="project" value="InterPro"/>
</dbReference>
<dbReference type="SUPFAM" id="SSF56112">
    <property type="entry name" value="Protein kinase-like (PK-like)"/>
    <property type="match status" value="1"/>
</dbReference>
<dbReference type="Pfam" id="PF04655">
    <property type="entry name" value="APH_6_hur"/>
    <property type="match status" value="1"/>
</dbReference>
<feature type="region of interest" description="Disordered" evidence="1">
    <location>
        <begin position="1"/>
        <end position="21"/>
    </location>
</feature>
<dbReference type="PATRIC" id="fig|1223523.3.peg.4721"/>
<dbReference type="Proteomes" id="UP000011740">
    <property type="component" value="Unassembled WGS sequence"/>
</dbReference>
<dbReference type="RefSeq" id="WP_004950155.1">
    <property type="nucleotide sequence ID" value="NZ_AORZ01000090.1"/>
</dbReference>
<accession>M3C287</accession>
<comment type="caution">
    <text evidence="2">The sequence shown here is derived from an EMBL/GenBank/DDBJ whole genome shotgun (WGS) entry which is preliminary data.</text>
</comment>
<gene>
    <name evidence="2" type="ORF">H340_23203</name>
</gene>
<organism evidence="2 3">
    <name type="scientific">Streptomyces mobaraensis (strain ATCC 29032 / DSM 40847 / JCM 4168 / NBRC 13819 / NCIMB 11159 / IPCR 16-22)</name>
    <dbReference type="NCBI Taxonomy" id="1223523"/>
    <lineage>
        <taxon>Bacteria</taxon>
        <taxon>Bacillati</taxon>
        <taxon>Actinomycetota</taxon>
        <taxon>Actinomycetes</taxon>
        <taxon>Kitasatosporales</taxon>
        <taxon>Streptomycetaceae</taxon>
        <taxon>Streptomyces</taxon>
    </lineage>
</organism>
<dbReference type="GO" id="GO:0016301">
    <property type="term" value="F:kinase activity"/>
    <property type="evidence" value="ECO:0007669"/>
    <property type="project" value="UniProtKB-KW"/>
</dbReference>
<dbReference type="eggNOG" id="COG3570">
    <property type="taxonomic scope" value="Bacteria"/>
</dbReference>
<keyword evidence="2" id="KW-0418">Kinase</keyword>
<sequence>MPTPPPITVPPKLAEHHEEHNPEHAAEWIAGLPGLAAGFLDRWNLRPDGEPAHGYVALVLPVRREDGTPAALKLQPVDEERAGEPLALRAWSGRGAVRLLEHDPETSTMLLERLDPARSLDGVADAEAALLALTGLLARLHTAPVPDGLRHLGDVVREMLAAVPEALTALDDADERRLLADCAEAVREVADEPGDRLLHWDLHYENVLAPLPGTGTAADRGPWLAIDPVPLVGDPCFDLMPAFDNRWEDLVATGDVERAVRRRFDLMTDVLSLDRGRAARWTLARALQNSLWTVEDGGSRLEEEQTTVARALARYV</sequence>
<keyword evidence="2" id="KW-0808">Transferase</keyword>
<evidence type="ECO:0000256" key="1">
    <source>
        <dbReference type="SAM" id="MobiDB-lite"/>
    </source>
</evidence>
<dbReference type="STRING" id="1223523.H340_23203"/>
<dbReference type="GO" id="GO:0019748">
    <property type="term" value="P:secondary metabolic process"/>
    <property type="evidence" value="ECO:0007669"/>
    <property type="project" value="InterPro"/>
</dbReference>